<protein>
    <submittedName>
        <fullName evidence="2">Protein SCARECROW-like</fullName>
    </submittedName>
</protein>
<dbReference type="EMBL" id="JBFOLJ010000077">
    <property type="protein sequence ID" value="KAL2456197.1"/>
    <property type="molecule type" value="Genomic_DNA"/>
</dbReference>
<evidence type="ECO:0000313" key="2">
    <source>
        <dbReference type="EMBL" id="KAL2456197.1"/>
    </source>
</evidence>
<comment type="caution">
    <text evidence="2">The sequence shown here is derived from an EMBL/GenBank/DDBJ whole genome shotgun (WGS) entry which is preliminary data.</text>
</comment>
<feature type="signal peptide" evidence="1">
    <location>
        <begin position="1"/>
        <end position="23"/>
    </location>
</feature>
<feature type="chain" id="PRO_5044833105" evidence="1">
    <location>
        <begin position="24"/>
        <end position="193"/>
    </location>
</feature>
<organism evidence="2 3">
    <name type="scientific">Forsythia ovata</name>
    <dbReference type="NCBI Taxonomy" id="205694"/>
    <lineage>
        <taxon>Eukaryota</taxon>
        <taxon>Viridiplantae</taxon>
        <taxon>Streptophyta</taxon>
        <taxon>Embryophyta</taxon>
        <taxon>Tracheophyta</taxon>
        <taxon>Spermatophyta</taxon>
        <taxon>Magnoliopsida</taxon>
        <taxon>eudicotyledons</taxon>
        <taxon>Gunneridae</taxon>
        <taxon>Pentapetalae</taxon>
        <taxon>asterids</taxon>
        <taxon>lamiids</taxon>
        <taxon>Lamiales</taxon>
        <taxon>Oleaceae</taxon>
        <taxon>Forsythieae</taxon>
        <taxon>Forsythia</taxon>
    </lineage>
</organism>
<reference evidence="3" key="1">
    <citation type="submission" date="2024-07" db="EMBL/GenBank/DDBJ databases">
        <title>Two chromosome-level genome assemblies of Korean endemic species Abeliophyllum distichum and Forsythia ovata (Oleaceae).</title>
        <authorList>
            <person name="Jang H."/>
        </authorList>
    </citation>
    <scope>NUCLEOTIDE SEQUENCE [LARGE SCALE GENOMIC DNA]</scope>
</reference>
<accession>A0ABD1NX65</accession>
<keyword evidence="1" id="KW-0732">Signal</keyword>
<dbReference type="Proteomes" id="UP001604277">
    <property type="component" value="Unassembled WGS sequence"/>
</dbReference>
<sequence length="193" mass="21842">MKINKGLSTIATLLVYRLRSLTATDSVTNYPRKKKDFPLASLQRQNQHGQWQLRVGTLGLRLYVDENLFTHSLFESMNPHLSWPVVTLSANASGNCQYLRSNPSIVTTIPTSVCFTVPATMVTNSNDQVHQSPQLIKLGLPFKFSPLANKIKNLNPQRLSISETETVAVHWLQYSLYDVTRSDTNNALWLLQR</sequence>
<dbReference type="AlphaFoldDB" id="A0ABD1NX65"/>
<proteinExistence type="predicted"/>
<name>A0ABD1NX65_9LAMI</name>
<evidence type="ECO:0000256" key="1">
    <source>
        <dbReference type="SAM" id="SignalP"/>
    </source>
</evidence>
<gene>
    <name evidence="2" type="ORF">Fot_57033</name>
</gene>
<evidence type="ECO:0000313" key="3">
    <source>
        <dbReference type="Proteomes" id="UP001604277"/>
    </source>
</evidence>
<keyword evidence="3" id="KW-1185">Reference proteome</keyword>